<dbReference type="Proteomes" id="UP000191820">
    <property type="component" value="Chromosome"/>
</dbReference>
<comment type="cofactor">
    <cofactor evidence="1">
        <name>Fe cation</name>
        <dbReference type="ChEBI" id="CHEBI:24875"/>
    </cofactor>
</comment>
<dbReference type="PANTHER" id="PTHR23409">
    <property type="entry name" value="RIBONUCLEOSIDE-DIPHOSPHATE REDUCTASE SMALL CHAIN"/>
    <property type="match status" value="1"/>
</dbReference>
<keyword evidence="5" id="KW-1185">Reference proteome</keyword>
<dbReference type="InterPro" id="IPR009078">
    <property type="entry name" value="Ferritin-like_SF"/>
</dbReference>
<organism evidence="4 5">
    <name type="scientific">Shewanella japonica</name>
    <dbReference type="NCBI Taxonomy" id="93973"/>
    <lineage>
        <taxon>Bacteria</taxon>
        <taxon>Pseudomonadati</taxon>
        <taxon>Pseudomonadota</taxon>
        <taxon>Gammaproteobacteria</taxon>
        <taxon>Alteromonadales</taxon>
        <taxon>Shewanellaceae</taxon>
        <taxon>Shewanella</taxon>
    </lineage>
</organism>
<name>A0ABN4YHL8_9GAMM</name>
<evidence type="ECO:0000256" key="1">
    <source>
        <dbReference type="ARBA" id="ARBA00001962"/>
    </source>
</evidence>
<dbReference type="PROSITE" id="PS00368">
    <property type="entry name" value="RIBORED_SMALL"/>
    <property type="match status" value="1"/>
</dbReference>
<evidence type="ECO:0000313" key="5">
    <source>
        <dbReference type="Proteomes" id="UP000191820"/>
    </source>
</evidence>
<dbReference type="InterPro" id="IPR012348">
    <property type="entry name" value="RNR-like"/>
</dbReference>
<dbReference type="Gene3D" id="1.10.620.20">
    <property type="entry name" value="Ribonucleotide Reductase, subunit A"/>
    <property type="match status" value="1"/>
</dbReference>
<dbReference type="CDD" id="cd01049">
    <property type="entry name" value="RNRR2"/>
    <property type="match status" value="1"/>
</dbReference>
<dbReference type="EMBL" id="CP020472">
    <property type="protein sequence ID" value="ARD22428.1"/>
    <property type="molecule type" value="Genomic_DNA"/>
</dbReference>
<dbReference type="EC" id="1.17.4.1" evidence="3"/>
<evidence type="ECO:0000256" key="3">
    <source>
        <dbReference type="ARBA" id="ARBA00012274"/>
    </source>
</evidence>
<dbReference type="SUPFAM" id="SSF47240">
    <property type="entry name" value="Ferritin-like"/>
    <property type="match status" value="1"/>
</dbReference>
<dbReference type="Pfam" id="PF00268">
    <property type="entry name" value="Ribonuc_red_sm"/>
    <property type="match status" value="1"/>
</dbReference>
<accession>A0ABN4YHL8</accession>
<dbReference type="InterPro" id="IPR000358">
    <property type="entry name" value="RNR_small_fam"/>
</dbReference>
<comment type="similarity">
    <text evidence="2">Belongs to the ribonucleoside diphosphate reductase small chain family.</text>
</comment>
<dbReference type="NCBIfam" id="NF006576">
    <property type="entry name" value="PRK09101.1"/>
    <property type="match status" value="1"/>
</dbReference>
<dbReference type="PANTHER" id="PTHR23409:SF18">
    <property type="entry name" value="RIBONUCLEOSIDE-DIPHOSPHATE REDUCTASE SUBUNIT M2"/>
    <property type="match status" value="1"/>
</dbReference>
<proteinExistence type="inferred from homology"/>
<sequence length="376" mass="43350">MAYSTFCQTPNNPMNEPMFMGQSVNVARYDQQKYEVFEKLIEKQLSFFWRPEEVDVSKDKIDYQGLPEHEKHIFISNLKYQTLLDSIQGRSPNVALLPLVSLPELETWIETWSFSETIHSRSYTHIIRNIVNDPSVVFDDIVVNKEILKRAGDIAQYYDDLIELTQVLNLHGEGTHLVNGKQITVSPRILKKSLYLCMMSVNALEAIRFYVSFACSFAFAERKLMEGNAKIIRLIARDEALHLNSTQHILNIMQGGKDDPEMGEIAKECHDQAYDIFYKAAEQEKEWAKYLFKDGSMIGLNEQILCQYVEYITNQRMKAVNLPQPYAEQTNPLPWMKNWLESDAVQVAPQEVEVSSYLVGQIDSAVDSDEFSDFDL</sequence>
<evidence type="ECO:0000256" key="2">
    <source>
        <dbReference type="ARBA" id="ARBA00009303"/>
    </source>
</evidence>
<dbReference type="InterPro" id="IPR033909">
    <property type="entry name" value="RNR_small"/>
</dbReference>
<reference evidence="4 5" key="1">
    <citation type="submission" date="2017-03" db="EMBL/GenBank/DDBJ databases">
        <title>Genome sequencing of Shewanella japonica KCTC 22435.</title>
        <authorList>
            <person name="Kim K.M."/>
        </authorList>
    </citation>
    <scope>NUCLEOTIDE SEQUENCE [LARGE SCALE GENOMIC DNA]</scope>
    <source>
        <strain evidence="4 5">KCTC 22435</strain>
    </source>
</reference>
<gene>
    <name evidence="4" type="ORF">SJ2017_2130</name>
</gene>
<dbReference type="InterPro" id="IPR030475">
    <property type="entry name" value="RNR_small_AS"/>
</dbReference>
<evidence type="ECO:0000313" key="4">
    <source>
        <dbReference type="EMBL" id="ARD22428.1"/>
    </source>
</evidence>
<protein>
    <recommendedName>
        <fullName evidence="3">ribonucleoside-diphosphate reductase</fullName>
        <ecNumber evidence="3">1.17.4.1</ecNumber>
    </recommendedName>
</protein>
<dbReference type="RefSeq" id="WP_080915767.1">
    <property type="nucleotide sequence ID" value="NZ_CP020472.1"/>
</dbReference>